<comment type="caution">
    <text evidence="1">The sequence shown here is derived from an EMBL/GenBank/DDBJ whole genome shotgun (WGS) entry which is preliminary data.</text>
</comment>
<dbReference type="Proteomes" id="UP000293863">
    <property type="component" value="Unassembled WGS sequence"/>
</dbReference>
<accession>A0A4Q7AK10</accession>
<evidence type="ECO:0000313" key="2">
    <source>
        <dbReference type="Proteomes" id="UP000293863"/>
    </source>
</evidence>
<keyword evidence="2" id="KW-1185">Reference proteome</keyword>
<reference evidence="1 2" key="1">
    <citation type="submission" date="2019-02" db="EMBL/GenBank/DDBJ databases">
        <title>The Batch Genome Submission of Acinetobacter spp. strains.</title>
        <authorList>
            <person name="Qin J."/>
            <person name="Hu Y."/>
            <person name="Ye H."/>
            <person name="Wei L."/>
            <person name="Feng Y."/>
            <person name="Zong Z."/>
        </authorList>
    </citation>
    <scope>NUCLEOTIDE SEQUENCE [LARGE SCALE GENOMIC DNA]</scope>
    <source>
        <strain evidence="1 2">WCHAW060049</strain>
    </source>
</reference>
<organism evidence="1 2">
    <name type="scientific">Acinetobacter wuhouensis</name>
    <dbReference type="NCBI Taxonomy" id="1879050"/>
    <lineage>
        <taxon>Bacteria</taxon>
        <taxon>Pseudomonadati</taxon>
        <taxon>Pseudomonadota</taxon>
        <taxon>Gammaproteobacteria</taxon>
        <taxon>Moraxellales</taxon>
        <taxon>Moraxellaceae</taxon>
        <taxon>Acinetobacter</taxon>
    </lineage>
</organism>
<dbReference type="EMBL" id="SGSQ01000009">
    <property type="protein sequence ID" value="RZG47041.1"/>
    <property type="molecule type" value="Genomic_DNA"/>
</dbReference>
<protein>
    <submittedName>
        <fullName evidence="1">Uncharacterized protein</fullName>
    </submittedName>
</protein>
<dbReference type="AlphaFoldDB" id="A0A4Q7AK10"/>
<gene>
    <name evidence="1" type="ORF">EXU28_07590</name>
</gene>
<evidence type="ECO:0000313" key="1">
    <source>
        <dbReference type="EMBL" id="RZG47041.1"/>
    </source>
</evidence>
<dbReference type="RefSeq" id="WP_130168415.1">
    <property type="nucleotide sequence ID" value="NZ_SGSQ01000009.1"/>
</dbReference>
<proteinExistence type="predicted"/>
<name>A0A4Q7AK10_9GAMM</name>
<sequence length="456" mass="49557">MALTPLDTRVALMTQAPQIDFNQLTNNTLELYDNVKQRGQQGILSRLLAQNTGLDGQVDLNGAMLSAQANPKQAYQGTLVNALSGMLQQQKANALKAQQDAIKFDADTNKTYAETGKLTQEGLGKGLENSEKKFGAINQVFQAAALTGSKNNVLLGLNAANKAGLIDNEAFDQQRKIIDLMKPEEIKSYASGITLSGSKDPASYLYQTENNRADNAQLDKNSKRTLEGVKYDADKDFQLGQNKLAQDKIFNEQKIAWEKGQIKEIHTGSDGKSYIQYMDGKIEPNLLPNGQQFTVMPKQQAMNATTQKELFETTDATTAGTNAIANLKDALKYSAKAYDGVGATQRAYARGMIGDGSEEATATSMLDNITKGNALEQLKATFGGAPTEGERAILLQLQGAANMPRAQRDAIYTRAIQMAEIRLRANQEKANALRDGSYFKASQGGQAPQIDTSYMP</sequence>